<dbReference type="EMBL" id="JAFEKC020000014">
    <property type="protein sequence ID" value="KAK0510805.1"/>
    <property type="molecule type" value="Genomic_DNA"/>
</dbReference>
<dbReference type="PANTHER" id="PTHR23245">
    <property type="entry name" value="TRNA METHYLTRANSFERASE"/>
    <property type="match status" value="1"/>
</dbReference>
<feature type="binding site" evidence="10">
    <location>
        <position position="233"/>
    </location>
    <ligand>
        <name>S-adenosyl-L-methionine</name>
        <dbReference type="ChEBI" id="CHEBI:59789"/>
    </ligand>
</feature>
<sequence>MSTASSISIDMFRPPINRAMRVLDRSFFQKKVPLSAARVFDKTKIAKLRSELGHDVLKLDRFQCVQSVRGSKGEEHKALLLNPQIKPDDASTWSPKLSELVKSSQVEITLYNLELDYDYWNYSDIMDAILPEDEHEDYPTGFSIVGHVAHLNLRNDYLPYKHLIAEVLMDKNHVVRTVINKTDEVGEQNEYRTFSYELLAGEDDMNVEVNEENCTFRFDYSKVYWNTRLNTEHRRLVDKFKPGQAVCDVMAGVGPFAVPAGKKNVFVWANDLNPDSYKSLQDAIERNKVQPFVRAYNEDGHAFIRNSTNYLSATPIRVNITPRPRRTTPPSPHAPQKFLTPPKTFTHYILNLPATALSFLPSFISLYPPSHSTLFTPHTSTPLPLIHVYCFNTKSDDNREEAVKICKEISMQLGFEMRPGNAEREGEVEVWNVRDVAPKKTMFCASFRLPGEVAFREGGDGGREGL</sequence>
<evidence type="ECO:0000256" key="3">
    <source>
        <dbReference type="ARBA" id="ARBA00022603"/>
    </source>
</evidence>
<feature type="binding site" evidence="10">
    <location>
        <begin position="299"/>
        <end position="300"/>
    </location>
    <ligand>
        <name>S-adenosyl-L-methionine</name>
        <dbReference type="ChEBI" id="CHEBI:59789"/>
    </ligand>
</feature>
<dbReference type="Pfam" id="PF25133">
    <property type="entry name" value="TYW2_N_2"/>
    <property type="match status" value="1"/>
</dbReference>
<dbReference type="InterPro" id="IPR056743">
    <property type="entry name" value="TRM5-TYW2-like_MTfase"/>
</dbReference>
<evidence type="ECO:0000256" key="5">
    <source>
        <dbReference type="ARBA" id="ARBA00022691"/>
    </source>
</evidence>
<comment type="subunit">
    <text evidence="10">Monomer.</text>
</comment>
<keyword evidence="4 10" id="KW-0808">Transferase</keyword>
<evidence type="ECO:0000256" key="10">
    <source>
        <dbReference type="HAMAP-Rule" id="MF_03152"/>
    </source>
</evidence>
<comment type="caution">
    <text evidence="12">The sequence shown here is derived from an EMBL/GenBank/DDBJ whole genome shotgun (WGS) entry which is preliminary data.</text>
</comment>
<feature type="binding site" evidence="10">
    <location>
        <position position="351"/>
    </location>
    <ligand>
        <name>S-adenosyl-L-methionine</name>
        <dbReference type="ChEBI" id="CHEBI:59789"/>
    </ligand>
</feature>
<organism evidence="12 13">
    <name type="scientific">Cladonia borealis</name>
    <dbReference type="NCBI Taxonomy" id="184061"/>
    <lineage>
        <taxon>Eukaryota</taxon>
        <taxon>Fungi</taxon>
        <taxon>Dikarya</taxon>
        <taxon>Ascomycota</taxon>
        <taxon>Pezizomycotina</taxon>
        <taxon>Lecanoromycetes</taxon>
        <taxon>OSLEUM clade</taxon>
        <taxon>Lecanoromycetidae</taxon>
        <taxon>Lecanorales</taxon>
        <taxon>Lecanorineae</taxon>
        <taxon>Cladoniaceae</taxon>
        <taxon>Cladonia</taxon>
    </lineage>
</organism>
<dbReference type="PANTHER" id="PTHR23245:SF36">
    <property type="entry name" value="TRNA (GUANINE(37)-N1)-METHYLTRANSFERASE"/>
    <property type="match status" value="1"/>
</dbReference>
<comment type="catalytic activity">
    <reaction evidence="9 10">
        <text>guanosine(37) in tRNA + S-adenosyl-L-methionine = N(1)-methylguanosine(37) in tRNA + S-adenosyl-L-homocysteine + H(+)</text>
        <dbReference type="Rhea" id="RHEA:36899"/>
        <dbReference type="Rhea" id="RHEA-COMP:10145"/>
        <dbReference type="Rhea" id="RHEA-COMP:10147"/>
        <dbReference type="ChEBI" id="CHEBI:15378"/>
        <dbReference type="ChEBI" id="CHEBI:57856"/>
        <dbReference type="ChEBI" id="CHEBI:59789"/>
        <dbReference type="ChEBI" id="CHEBI:73542"/>
        <dbReference type="ChEBI" id="CHEBI:74269"/>
        <dbReference type="EC" id="2.1.1.228"/>
    </reaction>
</comment>
<dbReference type="GO" id="GO:0005759">
    <property type="term" value="C:mitochondrial matrix"/>
    <property type="evidence" value="ECO:0007669"/>
    <property type="project" value="UniProtKB-SubCell"/>
</dbReference>
<feature type="binding site" evidence="10">
    <location>
        <begin position="271"/>
        <end position="272"/>
    </location>
    <ligand>
        <name>S-adenosyl-L-methionine</name>
        <dbReference type="ChEBI" id="CHEBI:59789"/>
    </ligand>
</feature>
<dbReference type="AlphaFoldDB" id="A0AA39QX38"/>
<accession>A0AA39QX38</accession>
<dbReference type="HAMAP" id="MF_03152">
    <property type="entry name" value="TRM5"/>
    <property type="match status" value="1"/>
</dbReference>
<dbReference type="GO" id="GO:0052906">
    <property type="term" value="F:tRNA (guanine(37)-N1)-methyltransferase activity"/>
    <property type="evidence" value="ECO:0007669"/>
    <property type="project" value="UniProtKB-UniRule"/>
</dbReference>
<dbReference type="SUPFAM" id="SSF53335">
    <property type="entry name" value="S-adenosyl-L-methionine-dependent methyltransferases"/>
    <property type="match status" value="1"/>
</dbReference>
<evidence type="ECO:0000256" key="9">
    <source>
        <dbReference type="ARBA" id="ARBA00047783"/>
    </source>
</evidence>
<comment type="similarity">
    <text evidence="1">Belongs to the class I-like SAM-binding methyltransferase superfamily. TRM5/TYW2 family.</text>
</comment>
<evidence type="ECO:0000313" key="13">
    <source>
        <dbReference type="Proteomes" id="UP001166286"/>
    </source>
</evidence>
<comment type="subcellular location">
    <subcellularLocation>
        <location evidence="10">Mitochondrion matrix</location>
    </subcellularLocation>
    <subcellularLocation>
        <location evidence="10">Nucleus</location>
    </subcellularLocation>
    <subcellularLocation>
        <location evidence="10">Cytoplasm</location>
    </subcellularLocation>
    <text evidence="10">Predominantly in the mitochondria and in the nucleus.</text>
</comment>
<dbReference type="GO" id="GO:0005634">
    <property type="term" value="C:nucleus"/>
    <property type="evidence" value="ECO:0007669"/>
    <property type="project" value="UniProtKB-SubCell"/>
</dbReference>
<keyword evidence="7 10" id="KW-0496">Mitochondrion</keyword>
<dbReference type="EC" id="2.1.1.228" evidence="10"/>
<evidence type="ECO:0000256" key="4">
    <source>
        <dbReference type="ARBA" id="ARBA00022679"/>
    </source>
</evidence>
<dbReference type="GO" id="GO:0070901">
    <property type="term" value="P:mitochondrial tRNA methylation"/>
    <property type="evidence" value="ECO:0007669"/>
    <property type="project" value="TreeGrafter"/>
</dbReference>
<dbReference type="GO" id="GO:0002939">
    <property type="term" value="P:tRNA N1-guanine methylation"/>
    <property type="evidence" value="ECO:0007669"/>
    <property type="project" value="TreeGrafter"/>
</dbReference>
<comment type="function">
    <text evidence="10">Specifically methylates the N1 position of guanosine-37 in various cytoplasmic and mitochondrial tRNAs. Methylation is not dependent on the nature of the nucleoside 5' of the target nucleoside. This is the first step in the biosynthesis of wybutosine (yW), a modified base adjacent to the anticodon of tRNAs and required for accurate decoding.</text>
</comment>
<proteinExistence type="inferred from homology"/>
<dbReference type="InterPro" id="IPR056744">
    <property type="entry name" value="TRM5/TYW2-like_N"/>
</dbReference>
<dbReference type="InterPro" id="IPR030382">
    <property type="entry name" value="MeTrfase_TRM5/TYW2"/>
</dbReference>
<protein>
    <recommendedName>
        <fullName evidence="10">tRNA (guanine(37)-N1)-methyltransferase</fullName>
        <ecNumber evidence="10">2.1.1.228</ecNumber>
    </recommendedName>
    <alternativeName>
        <fullName evidence="10">M1G-methyltransferase</fullName>
    </alternativeName>
    <alternativeName>
        <fullName evidence="10">tRNA [GM37] methyltransferase</fullName>
    </alternativeName>
    <alternativeName>
        <fullName evidence="10">tRNA methyltransferase 5</fullName>
    </alternativeName>
</protein>
<dbReference type="Pfam" id="PF02475">
    <property type="entry name" value="TRM5-TYW2_MTfase"/>
    <property type="match status" value="1"/>
</dbReference>
<keyword evidence="13" id="KW-1185">Reference proteome</keyword>
<dbReference type="FunFam" id="3.30.300.110:FF:000001">
    <property type="entry name" value="tRNA (guanine(37)-N1)-methyltransferase"/>
    <property type="match status" value="1"/>
</dbReference>
<keyword evidence="6 10" id="KW-0819">tRNA processing</keyword>
<keyword evidence="2 10" id="KW-0963">Cytoplasm</keyword>
<evidence type="ECO:0000259" key="11">
    <source>
        <dbReference type="PROSITE" id="PS51684"/>
    </source>
</evidence>
<keyword evidence="3 10" id="KW-0489">Methyltransferase</keyword>
<evidence type="ECO:0000256" key="8">
    <source>
        <dbReference type="ARBA" id="ARBA00023242"/>
    </source>
</evidence>
<dbReference type="InterPro" id="IPR029063">
    <property type="entry name" value="SAM-dependent_MTases_sf"/>
</dbReference>
<dbReference type="PROSITE" id="PS51684">
    <property type="entry name" value="SAM_MT_TRM5_TYW2"/>
    <property type="match status" value="1"/>
</dbReference>
<evidence type="ECO:0000256" key="6">
    <source>
        <dbReference type="ARBA" id="ARBA00022694"/>
    </source>
</evidence>
<feature type="domain" description="SAM-dependent methyltransferase TRM5/TYW2-type" evidence="11">
    <location>
        <begin position="142"/>
        <end position="451"/>
    </location>
</feature>
<evidence type="ECO:0000256" key="1">
    <source>
        <dbReference type="ARBA" id="ARBA00009775"/>
    </source>
</evidence>
<keyword evidence="8 10" id="KW-0539">Nucleus</keyword>
<dbReference type="Gene3D" id="3.30.300.110">
    <property type="entry name" value="Met-10+ protein-like domains"/>
    <property type="match status" value="1"/>
</dbReference>
<name>A0AA39QX38_9LECA</name>
<dbReference type="Proteomes" id="UP001166286">
    <property type="component" value="Unassembled WGS sequence"/>
</dbReference>
<reference evidence="12" key="1">
    <citation type="submission" date="2023-03" db="EMBL/GenBank/DDBJ databases">
        <title>Complete genome of Cladonia borealis.</title>
        <authorList>
            <person name="Park H."/>
        </authorList>
    </citation>
    <scope>NUCLEOTIDE SEQUENCE</scope>
    <source>
        <strain evidence="12">ANT050790</strain>
    </source>
</reference>
<evidence type="ECO:0000256" key="7">
    <source>
        <dbReference type="ARBA" id="ARBA00023128"/>
    </source>
</evidence>
<keyword evidence="5 10" id="KW-0949">S-adenosyl-L-methionine</keyword>
<evidence type="ECO:0000313" key="12">
    <source>
        <dbReference type="EMBL" id="KAK0510805.1"/>
    </source>
</evidence>
<evidence type="ECO:0000256" key="2">
    <source>
        <dbReference type="ARBA" id="ARBA00022490"/>
    </source>
</evidence>
<comment type="similarity">
    <text evidence="10">Belongs to the TRM5 / TYW2 family.</text>
</comment>
<dbReference type="Gene3D" id="3.40.50.150">
    <property type="entry name" value="Vaccinia Virus protein VP39"/>
    <property type="match status" value="1"/>
</dbReference>
<gene>
    <name evidence="10" type="primary">TRM5</name>
    <name evidence="12" type="ORF">JMJ35_006357</name>
</gene>
<dbReference type="InterPro" id="IPR025792">
    <property type="entry name" value="tRNA_Gua_MeTrfase_euk"/>
</dbReference>